<organism evidence="1 2">
    <name type="scientific">Petralouisia muris</name>
    <dbReference type="NCBI Taxonomy" id="3032872"/>
    <lineage>
        <taxon>Bacteria</taxon>
        <taxon>Bacillati</taxon>
        <taxon>Bacillota</taxon>
        <taxon>Clostridia</taxon>
        <taxon>Lachnospirales</taxon>
        <taxon>Lachnospiraceae</taxon>
        <taxon>Petralouisia</taxon>
    </lineage>
</organism>
<accession>A0AC61RLR4</accession>
<evidence type="ECO:0000313" key="1">
    <source>
        <dbReference type="EMBL" id="TGY85886.1"/>
    </source>
</evidence>
<dbReference type="Proteomes" id="UP000304953">
    <property type="component" value="Unassembled WGS sequence"/>
</dbReference>
<reference evidence="1" key="1">
    <citation type="submission" date="2019-04" db="EMBL/GenBank/DDBJ databases">
        <title>Microbes associate with the intestines of laboratory mice.</title>
        <authorList>
            <person name="Navarre W."/>
            <person name="Wong E."/>
            <person name="Huang K."/>
            <person name="Tropini C."/>
            <person name="Ng K."/>
            <person name="Yu B."/>
        </authorList>
    </citation>
    <scope>NUCLEOTIDE SEQUENCE</scope>
    <source>
        <strain evidence="1">NM01_1-7b</strain>
    </source>
</reference>
<sequence>MKKRLFLILSVTVMLAAGCGSTDNAVPDMEPEAAETVVDVVEPDMTENKEVTAAYQAQNGDTGKEQTAEEMAKELGQEKEDKGVAETPEPKTVSQPERKGETEPAQSSADVQKQEETKPECEAKPEETKPGETGQQEQTEPEETKQQEQTVTILPYDPVSVCSQAVAKCQAGGMITTTDNLASLLAEGKITQEEYHSYYPYDGLGYYSVFVETDLNAASTTSGRKLGSEDGIADYIAGMMMLETEPVFYIEYTGVCSLNGTEFYEFRCYR</sequence>
<comment type="caution">
    <text evidence="1">The sequence shown here is derived from an EMBL/GenBank/DDBJ whole genome shotgun (WGS) entry which is preliminary data.</text>
</comment>
<protein>
    <submittedName>
        <fullName evidence="1">Uncharacterized protein</fullName>
    </submittedName>
</protein>
<keyword evidence="2" id="KW-1185">Reference proteome</keyword>
<dbReference type="EMBL" id="SRYA01000167">
    <property type="protein sequence ID" value="TGY85886.1"/>
    <property type="molecule type" value="Genomic_DNA"/>
</dbReference>
<proteinExistence type="predicted"/>
<name>A0AC61RLR4_9FIRM</name>
<evidence type="ECO:0000313" key="2">
    <source>
        <dbReference type="Proteomes" id="UP000304953"/>
    </source>
</evidence>
<gene>
    <name evidence="1" type="ORF">E5329_28595</name>
</gene>